<comment type="caution">
    <text evidence="3">The sequence shown here is derived from an EMBL/GenBank/DDBJ whole genome shotgun (WGS) entry which is preliminary data.</text>
</comment>
<feature type="region of interest" description="Disordered" evidence="1">
    <location>
        <begin position="56"/>
        <end position="79"/>
    </location>
</feature>
<dbReference type="EMBL" id="BNBI01000001">
    <property type="protein sequence ID" value="GHE84477.1"/>
    <property type="molecule type" value="Genomic_DNA"/>
</dbReference>
<feature type="compositionally biased region" description="Pro residues" evidence="1">
    <location>
        <begin position="60"/>
        <end position="69"/>
    </location>
</feature>
<keyword evidence="2" id="KW-0812">Transmembrane</keyword>
<dbReference type="AlphaFoldDB" id="A0A919DW31"/>
<organism evidence="3 4">
    <name type="scientific">Streptomyces fumanus</name>
    <dbReference type="NCBI Taxonomy" id="67302"/>
    <lineage>
        <taxon>Bacteria</taxon>
        <taxon>Bacillati</taxon>
        <taxon>Actinomycetota</taxon>
        <taxon>Actinomycetes</taxon>
        <taxon>Kitasatosporales</taxon>
        <taxon>Streptomycetaceae</taxon>
        <taxon>Streptomyces</taxon>
    </lineage>
</organism>
<accession>A0A919DW31</accession>
<dbReference type="RefSeq" id="WP_190202337.1">
    <property type="nucleotide sequence ID" value="NZ_BNBI01000001.1"/>
</dbReference>
<keyword evidence="4" id="KW-1185">Reference proteome</keyword>
<keyword evidence="2" id="KW-0472">Membrane</keyword>
<name>A0A919DW31_9ACTN</name>
<evidence type="ECO:0000313" key="4">
    <source>
        <dbReference type="Proteomes" id="UP000630718"/>
    </source>
</evidence>
<reference evidence="3" key="2">
    <citation type="submission" date="2020-09" db="EMBL/GenBank/DDBJ databases">
        <authorList>
            <person name="Sun Q."/>
            <person name="Ohkuma M."/>
        </authorList>
    </citation>
    <scope>NUCLEOTIDE SEQUENCE</scope>
    <source>
        <strain evidence="3">JCM 4477</strain>
    </source>
</reference>
<reference evidence="3" key="1">
    <citation type="journal article" date="2014" name="Int. J. Syst. Evol. Microbiol.">
        <title>Complete genome sequence of Corynebacterium casei LMG S-19264T (=DSM 44701T), isolated from a smear-ripened cheese.</title>
        <authorList>
            <consortium name="US DOE Joint Genome Institute (JGI-PGF)"/>
            <person name="Walter F."/>
            <person name="Albersmeier A."/>
            <person name="Kalinowski J."/>
            <person name="Ruckert C."/>
        </authorList>
    </citation>
    <scope>NUCLEOTIDE SEQUENCE</scope>
    <source>
        <strain evidence="3">JCM 4477</strain>
    </source>
</reference>
<evidence type="ECO:0000256" key="1">
    <source>
        <dbReference type="SAM" id="MobiDB-lite"/>
    </source>
</evidence>
<sequence length="240" mass="24215">MAAEHEGRVPVDALMAAITGEEPAPGAGAGAGTEAERRSAEADVALLREQLGVIGRALAEPPPPAPARPAPARAPRRRRRSPHIAFGALAVACAGMFVAGLGWLAAQGGGAGAADDAAGSKAEATAGQDAGTVFGSAGYLACARLVAEGTVTAAEPVPGRGQHRITLRVTRSHKPARSGREITFVLDDAIARLHPGEHALIGLPRHGTAADAVVTGARAVAAERPRITAALPESRTLTCD</sequence>
<protein>
    <submittedName>
        <fullName evidence="3">Uncharacterized protein</fullName>
    </submittedName>
</protein>
<evidence type="ECO:0000313" key="3">
    <source>
        <dbReference type="EMBL" id="GHE84477.1"/>
    </source>
</evidence>
<feature type="compositionally biased region" description="Low complexity" evidence="1">
    <location>
        <begin position="16"/>
        <end position="26"/>
    </location>
</feature>
<dbReference type="Proteomes" id="UP000630718">
    <property type="component" value="Unassembled WGS sequence"/>
</dbReference>
<evidence type="ECO:0000256" key="2">
    <source>
        <dbReference type="SAM" id="Phobius"/>
    </source>
</evidence>
<proteinExistence type="predicted"/>
<gene>
    <name evidence="3" type="ORF">GCM10018772_04280</name>
</gene>
<feature type="transmembrane region" description="Helical" evidence="2">
    <location>
        <begin position="84"/>
        <end position="106"/>
    </location>
</feature>
<feature type="region of interest" description="Disordered" evidence="1">
    <location>
        <begin position="1"/>
        <end position="40"/>
    </location>
</feature>
<keyword evidence="2" id="KW-1133">Transmembrane helix</keyword>